<evidence type="ECO:0000313" key="4">
    <source>
        <dbReference type="EMBL" id="CAB4337222.1"/>
    </source>
</evidence>
<comment type="similarity">
    <text evidence="1">Belongs to the complex I 30 kDa subunit family.</text>
</comment>
<protein>
    <submittedName>
        <fullName evidence="4">Unannotated protein</fullName>
    </submittedName>
</protein>
<dbReference type="InterPro" id="IPR001268">
    <property type="entry name" value="NADH_UbQ_OxRdtase_30kDa_su"/>
</dbReference>
<dbReference type="PANTHER" id="PTHR10884:SF14">
    <property type="entry name" value="NADH DEHYDROGENASE [UBIQUINONE] IRON-SULFUR PROTEIN 3, MITOCHONDRIAL"/>
    <property type="match status" value="1"/>
</dbReference>
<organism evidence="4">
    <name type="scientific">freshwater metagenome</name>
    <dbReference type="NCBI Taxonomy" id="449393"/>
    <lineage>
        <taxon>unclassified sequences</taxon>
        <taxon>metagenomes</taxon>
        <taxon>ecological metagenomes</taxon>
    </lineage>
</organism>
<dbReference type="PANTHER" id="PTHR10884">
    <property type="entry name" value="NADH DEHYDROGENASE UBIQUINONE IRON-SULFUR PROTEIN 3"/>
    <property type="match status" value="1"/>
</dbReference>
<dbReference type="InterPro" id="IPR037232">
    <property type="entry name" value="NADH_quin_OxRdtase_su_C/D-like"/>
</dbReference>
<feature type="domain" description="NADH:ubiquinone oxidoreductase 30kDa subunit" evidence="3">
    <location>
        <begin position="42"/>
        <end position="162"/>
    </location>
</feature>
<dbReference type="GO" id="GO:0016651">
    <property type="term" value="F:oxidoreductase activity, acting on NAD(P)H"/>
    <property type="evidence" value="ECO:0007669"/>
    <property type="project" value="InterPro"/>
</dbReference>
<dbReference type="Pfam" id="PF00329">
    <property type="entry name" value="Complex1_30kDa"/>
    <property type="match status" value="1"/>
</dbReference>
<evidence type="ECO:0000313" key="5">
    <source>
        <dbReference type="EMBL" id="CAB4637401.1"/>
    </source>
</evidence>
<dbReference type="EMBL" id="CAESAL010000016">
    <property type="protein sequence ID" value="CAB4337222.1"/>
    <property type="molecule type" value="Genomic_DNA"/>
</dbReference>
<sequence length="176" mass="19763">MTDVDAQDGEADTPTEIAPETLFGTLLTRSHGQLVLHPIREEYAGLLATLQADGYHSIIDLCGVDYLTNFSRELPPGITPERFEVVVNLINHREHSRLRLRVQIPESDPVLPTAFGLYAGSEAMERETFDMFGIVFDGHPDLTRILMPEDWIGHPLRKDYDIGRIPVQFKGAPANR</sequence>
<reference evidence="4" key="1">
    <citation type="submission" date="2020-05" db="EMBL/GenBank/DDBJ databases">
        <authorList>
            <person name="Chiriac C."/>
            <person name="Salcher M."/>
            <person name="Ghai R."/>
            <person name="Kavagutti S V."/>
        </authorList>
    </citation>
    <scope>NUCLEOTIDE SEQUENCE</scope>
</reference>
<dbReference type="AlphaFoldDB" id="A0A6J5Z800"/>
<dbReference type="GO" id="GO:0008137">
    <property type="term" value="F:NADH dehydrogenase (ubiquinone) activity"/>
    <property type="evidence" value="ECO:0007669"/>
    <property type="project" value="InterPro"/>
</dbReference>
<accession>A0A6J5Z800</accession>
<proteinExistence type="inferred from homology"/>
<gene>
    <name evidence="5" type="ORF">UFOPK1906_01861</name>
    <name evidence="4" type="ORF">UFOPK3331_00679</name>
</gene>
<evidence type="ECO:0000259" key="3">
    <source>
        <dbReference type="Pfam" id="PF00329"/>
    </source>
</evidence>
<dbReference type="SUPFAM" id="SSF143243">
    <property type="entry name" value="Nqo5-like"/>
    <property type="match status" value="1"/>
</dbReference>
<dbReference type="Gene3D" id="3.30.460.80">
    <property type="entry name" value="NADH:ubiquinone oxidoreductase, 30kDa subunit"/>
    <property type="match status" value="1"/>
</dbReference>
<dbReference type="InterPro" id="IPR010218">
    <property type="entry name" value="NADH_DH_suC"/>
</dbReference>
<keyword evidence="2" id="KW-0813">Transport</keyword>
<evidence type="ECO:0000256" key="1">
    <source>
        <dbReference type="ARBA" id="ARBA00007569"/>
    </source>
</evidence>
<dbReference type="HAMAP" id="MF_01357">
    <property type="entry name" value="NDH1_NuoC"/>
    <property type="match status" value="1"/>
</dbReference>
<name>A0A6J5Z800_9ZZZZ</name>
<dbReference type="EMBL" id="CAEZVC010000179">
    <property type="protein sequence ID" value="CAB4637401.1"/>
    <property type="molecule type" value="Genomic_DNA"/>
</dbReference>
<evidence type="ECO:0000256" key="2">
    <source>
        <dbReference type="ARBA" id="ARBA00022448"/>
    </source>
</evidence>